<keyword evidence="14" id="KW-1185">Reference proteome</keyword>
<proteinExistence type="inferred from homology"/>
<keyword evidence="4" id="KW-0949">S-adenosyl-L-methionine</keyword>
<evidence type="ECO:0000256" key="11">
    <source>
        <dbReference type="ARBA" id="ARBA00048718"/>
    </source>
</evidence>
<comment type="function">
    <text evidence="7">Catalyzes the formation of 3-(3-amino-3-carboxypropyl)uridine (acp3U) at position 20 in the D-loop of several cytoplasmic tRNAs (acp3U(20)).</text>
</comment>
<dbReference type="EC" id="2.5.1.25" evidence="2"/>
<dbReference type="InterPro" id="IPR005636">
    <property type="entry name" value="DTW"/>
</dbReference>
<evidence type="ECO:0000256" key="4">
    <source>
        <dbReference type="ARBA" id="ARBA00022691"/>
    </source>
</evidence>
<dbReference type="PANTHER" id="PTHR15627:SF8">
    <property type="entry name" value="TRNA-URIDINE AMINOCARBOXYPROPYLTRANSFERASE 1"/>
    <property type="match status" value="1"/>
</dbReference>
<protein>
    <recommendedName>
        <fullName evidence="9">tRNA-uridine aminocarboxypropyltransferase 1</fullName>
        <ecNumber evidence="2">2.5.1.25</ecNumber>
    </recommendedName>
    <alternativeName>
        <fullName evidence="10">DTW domain-containing protein 1</fullName>
    </alternativeName>
</protein>
<dbReference type="InterPro" id="IPR051521">
    <property type="entry name" value="tRNA_Mod/Golgi_Maint"/>
</dbReference>
<dbReference type="EMBL" id="CAXDID020000001">
    <property type="protein sequence ID" value="CAL5970414.1"/>
    <property type="molecule type" value="Genomic_DNA"/>
</dbReference>
<evidence type="ECO:0000256" key="10">
    <source>
        <dbReference type="ARBA" id="ARBA00042508"/>
    </source>
</evidence>
<evidence type="ECO:0000256" key="5">
    <source>
        <dbReference type="ARBA" id="ARBA00022694"/>
    </source>
</evidence>
<evidence type="ECO:0000256" key="8">
    <source>
        <dbReference type="ARBA" id="ARBA00038290"/>
    </source>
</evidence>
<comment type="catalytic activity">
    <reaction evidence="11">
        <text>a uridine in tRNA + S-adenosyl-L-methionine = a 3-[(3S)-3-amino-3-carboxypropyl]uridine in tRNA + S-methyl-5'-thioadenosine + H(+)</text>
        <dbReference type="Rhea" id="RHEA:62432"/>
        <dbReference type="Rhea" id="RHEA-COMP:13339"/>
        <dbReference type="Rhea" id="RHEA-COMP:16092"/>
        <dbReference type="ChEBI" id="CHEBI:15378"/>
        <dbReference type="ChEBI" id="CHEBI:17509"/>
        <dbReference type="ChEBI" id="CHEBI:59789"/>
        <dbReference type="ChEBI" id="CHEBI:65315"/>
        <dbReference type="ChEBI" id="CHEBI:82930"/>
        <dbReference type="EC" id="2.5.1.25"/>
    </reaction>
</comment>
<name>A0ABP1GJF4_9EUKA</name>
<dbReference type="Pfam" id="PF03942">
    <property type="entry name" value="DTW"/>
    <property type="match status" value="1"/>
</dbReference>
<evidence type="ECO:0000256" key="3">
    <source>
        <dbReference type="ARBA" id="ARBA00022679"/>
    </source>
</evidence>
<evidence type="ECO:0000259" key="12">
    <source>
        <dbReference type="SMART" id="SM01144"/>
    </source>
</evidence>
<keyword evidence="3" id="KW-0808">Transferase</keyword>
<evidence type="ECO:0000313" key="14">
    <source>
        <dbReference type="Proteomes" id="UP001642409"/>
    </source>
</evidence>
<keyword evidence="6" id="KW-0539">Nucleus</keyword>
<dbReference type="Proteomes" id="UP001642409">
    <property type="component" value="Unassembled WGS sequence"/>
</dbReference>
<evidence type="ECO:0000256" key="9">
    <source>
        <dbReference type="ARBA" id="ARBA00039242"/>
    </source>
</evidence>
<evidence type="ECO:0000256" key="2">
    <source>
        <dbReference type="ARBA" id="ARBA00012386"/>
    </source>
</evidence>
<comment type="similarity">
    <text evidence="8">Belongs to the TDD superfamily. DTWD1 family.</text>
</comment>
<comment type="subcellular location">
    <subcellularLocation>
        <location evidence="1">Nucleus</location>
    </subcellularLocation>
</comment>
<dbReference type="PANTHER" id="PTHR15627">
    <property type="entry name" value="NATURAL KILLER CELL-SPECIFIC ANTIGEN KLIP1"/>
    <property type="match status" value="1"/>
</dbReference>
<evidence type="ECO:0000256" key="1">
    <source>
        <dbReference type="ARBA" id="ARBA00004123"/>
    </source>
</evidence>
<gene>
    <name evidence="13" type="ORF">HINF_LOCUS354</name>
</gene>
<evidence type="ECO:0000256" key="6">
    <source>
        <dbReference type="ARBA" id="ARBA00023242"/>
    </source>
</evidence>
<reference evidence="13 14" key="1">
    <citation type="submission" date="2024-07" db="EMBL/GenBank/DDBJ databases">
        <authorList>
            <person name="Akdeniz Z."/>
        </authorList>
    </citation>
    <scope>NUCLEOTIDE SEQUENCE [LARGE SCALE GENOMIC DNA]</scope>
</reference>
<organism evidence="13 14">
    <name type="scientific">Hexamita inflata</name>
    <dbReference type="NCBI Taxonomy" id="28002"/>
    <lineage>
        <taxon>Eukaryota</taxon>
        <taxon>Metamonada</taxon>
        <taxon>Diplomonadida</taxon>
        <taxon>Hexamitidae</taxon>
        <taxon>Hexamitinae</taxon>
        <taxon>Hexamita</taxon>
    </lineage>
</organism>
<feature type="domain" description="DTW" evidence="12">
    <location>
        <begin position="23"/>
        <end position="250"/>
    </location>
</feature>
<comment type="caution">
    <text evidence="13">The sequence shown here is derived from an EMBL/GenBank/DDBJ whole genome shotgun (WGS) entry which is preliminary data.</text>
</comment>
<keyword evidence="5" id="KW-0819">tRNA processing</keyword>
<sequence length="299" mass="33900">MNFNISELDLTVNPHLLVKFRGLRVPCPKCGKKYQYFCRVCNIDLLPTLCAQFNIPAAQYTIPSITLPIKTTILLSELEDYESSSIPFISCLPVSNLQCKRFNDSFNDVEPNSALLMPGPDSIHVSELPNSVKNLYIIDCKWYQCSRLLQNSPELNKLQKVVLNNYTSQFWRPHGRKFEGCLSSAECVYYASKELSLRSGSNSNGSGSNSIGSGGNLCDENNTCENNTHGGKNIDDLLTYYANNILIVKRYLFGRNIKHINKDRESRVVYENWEEIKKGVEARWGSLEGEGKEEENMQE</sequence>
<dbReference type="SMART" id="SM01144">
    <property type="entry name" value="DTW"/>
    <property type="match status" value="1"/>
</dbReference>
<evidence type="ECO:0000256" key="7">
    <source>
        <dbReference type="ARBA" id="ARBA00037050"/>
    </source>
</evidence>
<accession>A0ABP1GJF4</accession>
<evidence type="ECO:0000313" key="13">
    <source>
        <dbReference type="EMBL" id="CAL5970414.1"/>
    </source>
</evidence>